<dbReference type="EC" id="2.7.1.91" evidence="7"/>
<reference evidence="10 11" key="1">
    <citation type="journal article" date="2020" name="Nat. Food">
        <title>A phased Vanilla planifolia genome enables genetic improvement of flavour and production.</title>
        <authorList>
            <person name="Hasing T."/>
            <person name="Tang H."/>
            <person name="Brym M."/>
            <person name="Khazi F."/>
            <person name="Huang T."/>
            <person name="Chambers A.H."/>
        </authorList>
    </citation>
    <scope>NUCLEOTIDE SEQUENCE [LARGE SCALE GENOMIC DNA]</scope>
    <source>
        <tissue evidence="10">Leaf</tissue>
    </source>
</reference>
<evidence type="ECO:0000256" key="5">
    <source>
        <dbReference type="ARBA" id="ARBA00022840"/>
    </source>
</evidence>
<dbReference type="InterPro" id="IPR050187">
    <property type="entry name" value="Lipid_Phosphate_FormReg"/>
</dbReference>
<gene>
    <name evidence="10" type="ORF">HPP92_001579</name>
</gene>
<evidence type="ECO:0000259" key="9">
    <source>
        <dbReference type="PROSITE" id="PS50146"/>
    </source>
</evidence>
<keyword evidence="5" id="KW-0067">ATP-binding</keyword>
<evidence type="ECO:0000256" key="6">
    <source>
        <dbReference type="ARBA" id="ARBA00023136"/>
    </source>
</evidence>
<evidence type="ECO:0000313" key="10">
    <source>
        <dbReference type="EMBL" id="KAG0501507.1"/>
    </source>
</evidence>
<dbReference type="SUPFAM" id="SSF111331">
    <property type="entry name" value="NAD kinase/diacylglycerol kinase-like"/>
    <property type="match status" value="1"/>
</dbReference>
<dbReference type="GO" id="GO:0008481">
    <property type="term" value="F:sphingosine kinase activity"/>
    <property type="evidence" value="ECO:0007669"/>
    <property type="project" value="UniProtKB-EC"/>
</dbReference>
<evidence type="ECO:0000256" key="4">
    <source>
        <dbReference type="ARBA" id="ARBA00022777"/>
    </source>
</evidence>
<dbReference type="Pfam" id="PF19279">
    <property type="entry name" value="YegS_C"/>
    <property type="match status" value="1"/>
</dbReference>
<evidence type="ECO:0000256" key="3">
    <source>
        <dbReference type="ARBA" id="ARBA00022741"/>
    </source>
</evidence>
<comment type="subcellular location">
    <subcellularLocation>
        <location evidence="1">Vacuole membrane</location>
        <topology evidence="1">Peripheral membrane protein</topology>
    </subcellularLocation>
</comment>
<comment type="caution">
    <text evidence="10">The sequence shown here is derived from an EMBL/GenBank/DDBJ whole genome shotgun (WGS) entry which is preliminary data.</text>
</comment>
<dbReference type="GO" id="GO:0046512">
    <property type="term" value="P:sphingosine biosynthetic process"/>
    <property type="evidence" value="ECO:0007669"/>
    <property type="project" value="TreeGrafter"/>
</dbReference>
<dbReference type="GO" id="GO:0005774">
    <property type="term" value="C:vacuolar membrane"/>
    <property type="evidence" value="ECO:0007669"/>
    <property type="project" value="UniProtKB-SubCell"/>
</dbReference>
<keyword evidence="3" id="KW-0547">Nucleotide-binding</keyword>
<evidence type="ECO:0000313" key="11">
    <source>
        <dbReference type="Proteomes" id="UP000639772"/>
    </source>
</evidence>
<dbReference type="GO" id="GO:0071215">
    <property type="term" value="P:cellular response to abscisic acid stimulus"/>
    <property type="evidence" value="ECO:0007669"/>
    <property type="project" value="UniProtKB-ARBA"/>
</dbReference>
<protein>
    <recommendedName>
        <fullName evidence="7">sphingosine kinase</fullName>
        <ecNumber evidence="7">2.7.1.91</ecNumber>
    </recommendedName>
</protein>
<evidence type="ECO:0000256" key="8">
    <source>
        <dbReference type="SAM" id="MobiDB-lite"/>
    </source>
</evidence>
<dbReference type="InterPro" id="IPR017438">
    <property type="entry name" value="ATP-NAD_kinase_N"/>
</dbReference>
<feature type="domain" description="DAGKc" evidence="9">
    <location>
        <begin position="34"/>
        <end position="176"/>
    </location>
</feature>
<organism evidence="10 11">
    <name type="scientific">Vanilla planifolia</name>
    <name type="common">Vanilla</name>
    <dbReference type="NCBI Taxonomy" id="51239"/>
    <lineage>
        <taxon>Eukaryota</taxon>
        <taxon>Viridiplantae</taxon>
        <taxon>Streptophyta</taxon>
        <taxon>Embryophyta</taxon>
        <taxon>Tracheophyta</taxon>
        <taxon>Spermatophyta</taxon>
        <taxon>Magnoliopsida</taxon>
        <taxon>Liliopsida</taxon>
        <taxon>Asparagales</taxon>
        <taxon>Orchidaceae</taxon>
        <taxon>Vanilloideae</taxon>
        <taxon>Vanilleae</taxon>
        <taxon>Vanilla</taxon>
    </lineage>
</organism>
<dbReference type="InterPro" id="IPR001206">
    <property type="entry name" value="Diacylglycerol_kinase_cat_dom"/>
</dbReference>
<keyword evidence="6" id="KW-0472">Membrane</keyword>
<feature type="compositionally biased region" description="Basic and acidic residues" evidence="8">
    <location>
        <begin position="239"/>
        <end position="263"/>
    </location>
</feature>
<dbReference type="Gene3D" id="3.40.50.10330">
    <property type="entry name" value="Probable inorganic polyphosphate/atp-NAD kinase, domain 1"/>
    <property type="match status" value="1"/>
</dbReference>
<dbReference type="EMBL" id="JADCNM010000001">
    <property type="protein sequence ID" value="KAG0501507.1"/>
    <property type="molecule type" value="Genomic_DNA"/>
</dbReference>
<dbReference type="AlphaFoldDB" id="A0A835SC74"/>
<feature type="region of interest" description="Disordered" evidence="8">
    <location>
        <begin position="239"/>
        <end position="265"/>
    </location>
</feature>
<dbReference type="FunFam" id="3.40.50.10330:FF:000005">
    <property type="entry name" value="Sphingosine kinase 2"/>
    <property type="match status" value="1"/>
</dbReference>
<keyword evidence="2" id="KW-0808">Transferase</keyword>
<dbReference type="PANTHER" id="PTHR12358">
    <property type="entry name" value="SPHINGOSINE KINASE"/>
    <property type="match status" value="1"/>
</dbReference>
<proteinExistence type="predicted"/>
<evidence type="ECO:0000256" key="1">
    <source>
        <dbReference type="ARBA" id="ARBA00004148"/>
    </source>
</evidence>
<dbReference type="Pfam" id="PF00781">
    <property type="entry name" value="DAGK_cat"/>
    <property type="match status" value="1"/>
</dbReference>
<dbReference type="SMART" id="SM00046">
    <property type="entry name" value="DAGKc"/>
    <property type="match status" value="1"/>
</dbReference>
<evidence type="ECO:0000256" key="2">
    <source>
        <dbReference type="ARBA" id="ARBA00022679"/>
    </source>
</evidence>
<keyword evidence="4" id="KW-0418">Kinase</keyword>
<dbReference type="Proteomes" id="UP000639772">
    <property type="component" value="Chromosome 1"/>
</dbReference>
<dbReference type="OrthoDB" id="3853857at2759"/>
<dbReference type="PANTHER" id="PTHR12358:SF31">
    <property type="entry name" value="ACYLGLYCEROL KINASE, MITOCHONDRIAL"/>
    <property type="match status" value="1"/>
</dbReference>
<dbReference type="GO" id="GO:0005524">
    <property type="term" value="F:ATP binding"/>
    <property type="evidence" value="ECO:0007669"/>
    <property type="project" value="UniProtKB-KW"/>
</dbReference>
<name>A0A835SC74_VANPL</name>
<evidence type="ECO:0000256" key="7">
    <source>
        <dbReference type="ARBA" id="ARBA00044037"/>
    </source>
</evidence>
<dbReference type="InterPro" id="IPR016064">
    <property type="entry name" value="NAD/diacylglycerol_kinase_sf"/>
</dbReference>
<dbReference type="PROSITE" id="PS50146">
    <property type="entry name" value="DAGK"/>
    <property type="match status" value="1"/>
</dbReference>
<sequence length="422" mass="47090">MGKRVRKDYVLEMPTEVIAESWSDSLKCYINSLSRPKRVFIILNPFGGKRSARRIFHSVVRPLLVAANIMYTSQETKYQLHAQELAYKLDLLKYDGIVCISGDGVLVEVVNGLLQRDDWDTAIKMPLGIIPAGTGNGMAKSLLDVAGEMYSIQNATFAVIRGHKRPLDVATVLQGETRFFSILMLTWGLVADIDIESEKYRWMGRTRIDFYFILRVMKLRKYNGHLEFVPAPGHDFYGEPKKESTSHRRTIDTSSRVDGDSKVKQTGYQCPSTSFKDSEWRSLEGPFIAISLVNVPWVGEDSMPAPKAEFSDGFLDLALIKDCPKSALVSISMKIRDGTHVNSPYVIYLKVKAFKLFPGNRVDEPKKGGIVDVDGEVIARGEGTYASGQDADLMAYGPPIEVTVDQGLAMVFSPIDDQQLSL</sequence>
<accession>A0A835SC74</accession>
<dbReference type="InterPro" id="IPR045540">
    <property type="entry name" value="YegS/DAGK_C"/>
</dbReference>
<dbReference type="Gene3D" id="2.60.200.40">
    <property type="match status" value="1"/>
</dbReference>